<protein>
    <submittedName>
        <fullName evidence="2">VTC domain-containing protein</fullName>
    </submittedName>
</protein>
<dbReference type="CDD" id="cd07750">
    <property type="entry name" value="PolyPPase_VTC_like"/>
    <property type="match status" value="1"/>
</dbReference>
<dbReference type="SUPFAM" id="SSF55154">
    <property type="entry name" value="CYTH-like phosphatases"/>
    <property type="match status" value="1"/>
</dbReference>
<dbReference type="AlphaFoldDB" id="A0A212JPP3"/>
<organism evidence="2">
    <name type="scientific">uncultured Eubacteriales bacterium</name>
    <dbReference type="NCBI Taxonomy" id="172733"/>
    <lineage>
        <taxon>Bacteria</taxon>
        <taxon>Bacillati</taxon>
        <taxon>Bacillota</taxon>
        <taxon>Clostridia</taxon>
        <taxon>Eubacteriales</taxon>
        <taxon>environmental samples</taxon>
    </lineage>
</organism>
<reference evidence="2" key="1">
    <citation type="submission" date="2016-04" db="EMBL/GenBank/DDBJ databases">
        <authorList>
            <person name="Evans L.H."/>
            <person name="Alamgir A."/>
            <person name="Owens N."/>
            <person name="Weber N.D."/>
            <person name="Virtaneva K."/>
            <person name="Barbian K."/>
            <person name="Babar A."/>
            <person name="Rosenke K."/>
        </authorList>
    </citation>
    <scope>NUCLEOTIDE SEQUENCE</scope>
    <source>
        <strain evidence="2">86</strain>
    </source>
</reference>
<dbReference type="Gene3D" id="3.20.100.30">
    <property type="entry name" value="VTC, catalytic tunnel domain"/>
    <property type="match status" value="1"/>
</dbReference>
<gene>
    <name evidence="2" type="ORF">KL86CLO1_11467</name>
</gene>
<accession>A0A212JPP3</accession>
<dbReference type="GO" id="GO:0006799">
    <property type="term" value="P:polyphosphate biosynthetic process"/>
    <property type="evidence" value="ECO:0007669"/>
    <property type="project" value="UniProtKB-ARBA"/>
</dbReference>
<dbReference type="InterPro" id="IPR033469">
    <property type="entry name" value="CYTH-like_dom_sf"/>
</dbReference>
<name>A0A212JPP3_9FIRM</name>
<dbReference type="InterPro" id="IPR018966">
    <property type="entry name" value="VTC_domain"/>
</dbReference>
<dbReference type="EMBL" id="FLUN01000001">
    <property type="protein sequence ID" value="SBW01338.1"/>
    <property type="molecule type" value="Genomic_DNA"/>
</dbReference>
<dbReference type="Pfam" id="PF09359">
    <property type="entry name" value="VTC"/>
    <property type="match status" value="1"/>
</dbReference>
<dbReference type="InterPro" id="IPR042267">
    <property type="entry name" value="VTC_sf"/>
</dbReference>
<sequence length="260" mass="30206">MAIEVFNRYENKYMLDGDTFRALQGRLSDHMELDAYNRQHETYTITNLYYDTPDSHLIRSSLQKPAYKEKLRLRAYGVPDGDAKVYVEIKKKVAGLVNKRRSSLLLDEAYAFLQSCVLPEEQPYQNRQVLREIAYLLEANDLRPALYLAYDRRAYFGIGQHDLRVSFDKNIRTRRCDLALEAGDYGDPLLGRDQWLMEIKVARSIPLWLCELLSEYNIYPTSFSKYGAEYCRTLESAKAPLLYGFVPQREARLRAEAASA</sequence>
<evidence type="ECO:0000313" key="2">
    <source>
        <dbReference type="EMBL" id="SBW01338.1"/>
    </source>
</evidence>
<evidence type="ECO:0000259" key="1">
    <source>
        <dbReference type="Pfam" id="PF09359"/>
    </source>
</evidence>
<proteinExistence type="predicted"/>
<feature type="domain" description="VTC" evidence="1">
    <location>
        <begin position="7"/>
        <end position="231"/>
    </location>
</feature>